<dbReference type="AlphaFoldDB" id="C0FYA3"/>
<sequence>MVNIPCPEEVTEQGRTKEFFNKVNDCMKEYFGEKNWHGMEIHVDEVHQYYDPKLHKECTSLVHAHGVATPFVEGKGVNCKAFMTKANLARATKVVDDMCLREFGVSFRTYRDPQHKSVEELKSETNIARNELQRVVDTQNKMIDTNRETIIKQTDKMAENQMEMMELDSELQDMRSENNSLKTENENLKMENESLRTALDSKTKDFETVKSNYSKCFNETMKLKGKINKLLKSQEMELENLENLTQKNADLKDFIANEQNRINNVTDELELDYDDGFDFER</sequence>
<dbReference type="Gene3D" id="3.30.930.30">
    <property type="match status" value="1"/>
</dbReference>
<name>C0FYA3_9FIRM</name>
<evidence type="ECO:0000256" key="1">
    <source>
        <dbReference type="SAM" id="Coils"/>
    </source>
</evidence>
<dbReference type="Gene3D" id="1.20.5.1700">
    <property type="match status" value="1"/>
</dbReference>
<evidence type="ECO:0000313" key="3">
    <source>
        <dbReference type="Proteomes" id="UP000003561"/>
    </source>
</evidence>
<dbReference type="Proteomes" id="UP000003561">
    <property type="component" value="Unassembled WGS sequence"/>
</dbReference>
<evidence type="ECO:0008006" key="4">
    <source>
        <dbReference type="Google" id="ProtNLM"/>
    </source>
</evidence>
<evidence type="ECO:0000313" key="2">
    <source>
        <dbReference type="EMBL" id="EEG92437.1"/>
    </source>
</evidence>
<dbReference type="EMBL" id="ACFY01000154">
    <property type="protein sequence ID" value="EEG92437.1"/>
    <property type="molecule type" value="Genomic_DNA"/>
</dbReference>
<protein>
    <recommendedName>
        <fullName evidence="4">Plasmid recombination enzyme</fullName>
    </recommendedName>
</protein>
<reference evidence="2 3" key="1">
    <citation type="submission" date="2009-02" db="EMBL/GenBank/DDBJ databases">
        <authorList>
            <person name="Fulton L."/>
            <person name="Clifton S."/>
            <person name="Fulton B."/>
            <person name="Xu J."/>
            <person name="Minx P."/>
            <person name="Pepin K.H."/>
            <person name="Johnson M."/>
            <person name="Bhonagiri V."/>
            <person name="Nash W.E."/>
            <person name="Mardis E.R."/>
            <person name="Wilson R.K."/>
        </authorList>
    </citation>
    <scope>NUCLEOTIDE SEQUENCE [LARGE SCALE GENOMIC DNA]</scope>
    <source>
        <strain evidence="2 3">DSM 16841</strain>
    </source>
</reference>
<feature type="coiled-coil region" evidence="1">
    <location>
        <begin position="118"/>
        <end position="268"/>
    </location>
</feature>
<dbReference type="eggNOG" id="ENOG5033B6T">
    <property type="taxonomic scope" value="Bacteria"/>
</dbReference>
<comment type="caution">
    <text evidence="2">The sequence shown here is derived from an EMBL/GenBank/DDBJ whole genome shotgun (WGS) entry which is preliminary data.</text>
</comment>
<organism evidence="2 3">
    <name type="scientific">Roseburia inulinivorans DSM 16841</name>
    <dbReference type="NCBI Taxonomy" id="622312"/>
    <lineage>
        <taxon>Bacteria</taxon>
        <taxon>Bacillati</taxon>
        <taxon>Bacillota</taxon>
        <taxon>Clostridia</taxon>
        <taxon>Lachnospirales</taxon>
        <taxon>Lachnospiraceae</taxon>
        <taxon>Roseburia</taxon>
    </lineage>
</organism>
<reference evidence="2 3" key="2">
    <citation type="submission" date="2009-03" db="EMBL/GenBank/DDBJ databases">
        <title>Draft genome sequence of Roseburia inulinivorans (DSM 16841).</title>
        <authorList>
            <person name="Sudarsanam P."/>
            <person name="Ley R."/>
            <person name="Guruge J."/>
            <person name="Turnbaugh P.J."/>
            <person name="Mahowald M."/>
            <person name="Liep D."/>
            <person name="Gordon J."/>
        </authorList>
    </citation>
    <scope>NUCLEOTIDE SEQUENCE [LARGE SCALE GENOMIC DNA]</scope>
    <source>
        <strain evidence="2 3">DSM 16841</strain>
    </source>
</reference>
<gene>
    <name evidence="2" type="ORF">ROSEINA2194_03742</name>
</gene>
<keyword evidence="1" id="KW-0175">Coiled coil</keyword>
<accession>C0FYA3</accession>
<proteinExistence type="predicted"/>
<dbReference type="RefSeq" id="WP_007889986.1">
    <property type="nucleotide sequence ID" value="NZ_ACFY01000154.1"/>
</dbReference>